<reference evidence="1 2" key="1">
    <citation type="submission" date="2016-04" db="EMBL/GenBank/DDBJ databases">
        <title>Genome analyses suggest a sexual origin of heterokaryosis in a supposedly ancient asexual fungus.</title>
        <authorList>
            <person name="Ropars J."/>
            <person name="Sedzielewska K."/>
            <person name="Noel J."/>
            <person name="Charron P."/>
            <person name="Farinelli L."/>
            <person name="Marton T."/>
            <person name="Kruger M."/>
            <person name="Pelin A."/>
            <person name="Brachmann A."/>
            <person name="Corradi N."/>
        </authorList>
    </citation>
    <scope>NUCLEOTIDE SEQUENCE [LARGE SCALE GENOMIC DNA]</scope>
    <source>
        <strain evidence="1 2">A5</strain>
    </source>
</reference>
<organism evidence="1 2">
    <name type="scientific">Rhizophagus irregularis</name>
    <dbReference type="NCBI Taxonomy" id="588596"/>
    <lineage>
        <taxon>Eukaryota</taxon>
        <taxon>Fungi</taxon>
        <taxon>Fungi incertae sedis</taxon>
        <taxon>Mucoromycota</taxon>
        <taxon>Glomeromycotina</taxon>
        <taxon>Glomeromycetes</taxon>
        <taxon>Glomerales</taxon>
        <taxon>Glomeraceae</taxon>
        <taxon>Rhizophagus</taxon>
    </lineage>
</organism>
<dbReference type="AlphaFoldDB" id="A0A2N0NQJ2"/>
<reference evidence="1 2" key="2">
    <citation type="submission" date="2017-09" db="EMBL/GenBank/DDBJ databases">
        <title>Extensive intraspecific genome diversity in a model arbuscular mycorrhizal fungus.</title>
        <authorList>
            <person name="Chen E.C."/>
            <person name="Morin E."/>
            <person name="Beaudet D."/>
            <person name="Noel J."/>
            <person name="Ndikumana S."/>
            <person name="Charron P."/>
            <person name="St-Onge C."/>
            <person name="Giorgi J."/>
            <person name="Grigoriev I.V."/>
            <person name="Roux C."/>
            <person name="Martin F.M."/>
            <person name="Corradi N."/>
        </authorList>
    </citation>
    <scope>NUCLEOTIDE SEQUENCE [LARGE SCALE GENOMIC DNA]</scope>
    <source>
        <strain evidence="1 2">A5</strain>
    </source>
</reference>
<proteinExistence type="predicted"/>
<comment type="caution">
    <text evidence="1">The sequence shown here is derived from an EMBL/GenBank/DDBJ whole genome shotgun (WGS) entry which is preliminary data.</text>
</comment>
<dbReference type="EMBL" id="LLXJ01003607">
    <property type="protein sequence ID" value="PKB96831.1"/>
    <property type="molecule type" value="Genomic_DNA"/>
</dbReference>
<accession>A0A2N0NQJ2</accession>
<gene>
    <name evidence="1" type="ORF">RhiirA5_434178</name>
</gene>
<evidence type="ECO:0000313" key="1">
    <source>
        <dbReference type="EMBL" id="PKB96831.1"/>
    </source>
</evidence>
<evidence type="ECO:0000313" key="2">
    <source>
        <dbReference type="Proteomes" id="UP000232722"/>
    </source>
</evidence>
<name>A0A2N0NQJ2_9GLOM</name>
<dbReference type="VEuPathDB" id="FungiDB:FUN_011134"/>
<dbReference type="VEuPathDB" id="FungiDB:RhiirA1_467570"/>
<sequence>MVIDYSAGLRVLNLQNEAKAFNFTTKNISIAEDQNHNLAGYIFFRHQEAEQSLILLLPDKRENDLNNALGKKFSYNNRGLVFVEYNAVTCHGYVEFDSDFSYTDKKAQGVERFAFHCMLKQYGLESNTIIRTILGLYDPK</sequence>
<dbReference type="Proteomes" id="UP000232722">
    <property type="component" value="Unassembled WGS sequence"/>
</dbReference>
<protein>
    <submittedName>
        <fullName evidence="1">Uncharacterized protein</fullName>
    </submittedName>
</protein>